<dbReference type="AlphaFoldDB" id="A0A2T0SQ91"/>
<sequence length="185" mass="21099">MASQRPDTGVHGVIAALDELRRQGVRRARMRLKMPQGNAIVLAVLRSRAHRLLSASAIELRYVGRRSGRQYVVPVQYARAGDHLVVWPQHWQRATWWRNFRTPQPVSVRLTGRLHEGMARVVDPGDPQWHSARHAYAVRWPRMAPRVTGPLVLISLRPPRFDVGFTTPSLGTLARIWTRHAVPPD</sequence>
<dbReference type="Proteomes" id="UP000239210">
    <property type="component" value="Unassembled WGS sequence"/>
</dbReference>
<dbReference type="GO" id="GO:0016491">
    <property type="term" value="F:oxidoreductase activity"/>
    <property type="evidence" value="ECO:0007669"/>
    <property type="project" value="InterPro"/>
</dbReference>
<dbReference type="EMBL" id="PVTG01000028">
    <property type="protein sequence ID" value="PRY35570.1"/>
    <property type="molecule type" value="Genomic_DNA"/>
</dbReference>
<gene>
    <name evidence="1" type="ORF">LY71_12810</name>
</gene>
<proteinExistence type="predicted"/>
<dbReference type="SUPFAM" id="SSF50475">
    <property type="entry name" value="FMN-binding split barrel"/>
    <property type="match status" value="1"/>
</dbReference>
<keyword evidence="2" id="KW-1185">Reference proteome</keyword>
<evidence type="ECO:0000313" key="1">
    <source>
        <dbReference type="EMBL" id="PRY35570.1"/>
    </source>
</evidence>
<dbReference type="Pfam" id="PF04075">
    <property type="entry name" value="F420H2_quin_red"/>
    <property type="match status" value="1"/>
</dbReference>
<organism evidence="1 2">
    <name type="scientific">Geodermatophilus tzadiensis</name>
    <dbReference type="NCBI Taxonomy" id="1137988"/>
    <lineage>
        <taxon>Bacteria</taxon>
        <taxon>Bacillati</taxon>
        <taxon>Actinomycetota</taxon>
        <taxon>Actinomycetes</taxon>
        <taxon>Geodermatophilales</taxon>
        <taxon>Geodermatophilaceae</taxon>
        <taxon>Geodermatophilus</taxon>
    </lineage>
</organism>
<dbReference type="InterPro" id="IPR004378">
    <property type="entry name" value="F420H2_quin_Rdtase"/>
</dbReference>
<dbReference type="InterPro" id="IPR012349">
    <property type="entry name" value="Split_barrel_FMN-bd"/>
</dbReference>
<reference evidence="1 2" key="1">
    <citation type="submission" date="2018-03" db="EMBL/GenBank/DDBJ databases">
        <title>Genomic Encyclopedia of Archaeal and Bacterial Type Strains, Phase II (KMG-II): from individual species to whole genera.</title>
        <authorList>
            <person name="Goeker M."/>
        </authorList>
    </citation>
    <scope>NUCLEOTIDE SEQUENCE [LARGE SCALE GENOMIC DNA]</scope>
    <source>
        <strain evidence="1 2">DSM 45416</strain>
    </source>
</reference>
<name>A0A2T0SQ91_9ACTN</name>
<accession>A0A2T0SQ91</accession>
<dbReference type="Gene3D" id="2.30.110.10">
    <property type="entry name" value="Electron Transport, Fmn-binding Protein, Chain A"/>
    <property type="match status" value="1"/>
</dbReference>
<comment type="caution">
    <text evidence="1">The sequence shown here is derived from an EMBL/GenBank/DDBJ whole genome shotgun (WGS) entry which is preliminary data.</text>
</comment>
<evidence type="ECO:0000313" key="2">
    <source>
        <dbReference type="Proteomes" id="UP000239210"/>
    </source>
</evidence>
<protein>
    <submittedName>
        <fullName evidence="1">Uncharacterized protein DUF385</fullName>
    </submittedName>
</protein>